<feature type="domain" description="UBC core" evidence="1">
    <location>
        <begin position="16"/>
        <end position="164"/>
    </location>
</feature>
<dbReference type="SMART" id="SM00212">
    <property type="entry name" value="UBCc"/>
    <property type="match status" value="1"/>
</dbReference>
<proteinExistence type="predicted"/>
<dbReference type="Gene3D" id="3.10.110.10">
    <property type="entry name" value="Ubiquitin Conjugating Enzyme"/>
    <property type="match status" value="1"/>
</dbReference>
<dbReference type="STRING" id="361077.A0A152A4L6"/>
<dbReference type="EMBL" id="LODT01000011">
    <property type="protein sequence ID" value="KYR01176.1"/>
    <property type="molecule type" value="Genomic_DNA"/>
</dbReference>
<accession>A0A152A4L6</accession>
<dbReference type="OMA" id="WGFPEWR"/>
<name>A0A152A4L6_TIELA</name>
<dbReference type="PANTHER" id="PTHR24067">
    <property type="entry name" value="UBIQUITIN-CONJUGATING ENZYME E2"/>
    <property type="match status" value="1"/>
</dbReference>
<evidence type="ECO:0000313" key="2">
    <source>
        <dbReference type="EMBL" id="KYR01176.1"/>
    </source>
</evidence>
<dbReference type="OrthoDB" id="5596422at2759"/>
<dbReference type="InterPro" id="IPR016135">
    <property type="entry name" value="UBQ-conjugating_enzyme/RWD"/>
</dbReference>
<reference evidence="2 3" key="1">
    <citation type="submission" date="2015-12" db="EMBL/GenBank/DDBJ databases">
        <title>Dictyostelia acquired genes for synthesis and detection of signals that induce cell-type specialization by lateral gene transfer from prokaryotes.</title>
        <authorList>
            <person name="Gloeckner G."/>
            <person name="Schaap P."/>
        </authorList>
    </citation>
    <scope>NUCLEOTIDE SEQUENCE [LARGE SCALE GENOMIC DNA]</scope>
    <source>
        <strain evidence="2 3">TK</strain>
    </source>
</reference>
<organism evidence="2 3">
    <name type="scientific">Tieghemostelium lacteum</name>
    <name type="common">Slime mold</name>
    <name type="synonym">Dictyostelium lacteum</name>
    <dbReference type="NCBI Taxonomy" id="361077"/>
    <lineage>
        <taxon>Eukaryota</taxon>
        <taxon>Amoebozoa</taxon>
        <taxon>Evosea</taxon>
        <taxon>Eumycetozoa</taxon>
        <taxon>Dictyostelia</taxon>
        <taxon>Dictyosteliales</taxon>
        <taxon>Raperosteliaceae</taxon>
        <taxon>Tieghemostelium</taxon>
    </lineage>
</organism>
<dbReference type="Proteomes" id="UP000076078">
    <property type="component" value="Unassembled WGS sequence"/>
</dbReference>
<comment type="caution">
    <text evidence="2">The sequence shown here is derived from an EMBL/GenBank/DDBJ whole genome shotgun (WGS) entry which is preliminary data.</text>
</comment>
<dbReference type="PROSITE" id="PS50127">
    <property type="entry name" value="UBC_2"/>
    <property type="match status" value="1"/>
</dbReference>
<dbReference type="FunCoup" id="A0A152A4L6">
    <property type="interactions" value="102"/>
</dbReference>
<evidence type="ECO:0000259" key="1">
    <source>
        <dbReference type="PROSITE" id="PS50127"/>
    </source>
</evidence>
<dbReference type="InterPro" id="IPR000608">
    <property type="entry name" value="UBC"/>
</dbReference>
<dbReference type="Pfam" id="PF00179">
    <property type="entry name" value="UQ_con"/>
    <property type="match status" value="1"/>
</dbReference>
<dbReference type="InterPro" id="IPR050113">
    <property type="entry name" value="Ub_conjugating_enzyme"/>
</dbReference>
<dbReference type="SUPFAM" id="SSF54495">
    <property type="entry name" value="UBC-like"/>
    <property type="match status" value="1"/>
</dbReference>
<gene>
    <name evidence="2" type="ORF">DLAC_02285</name>
</gene>
<evidence type="ECO:0000313" key="3">
    <source>
        <dbReference type="Proteomes" id="UP000076078"/>
    </source>
</evidence>
<protein>
    <recommendedName>
        <fullName evidence="1">UBC core domain-containing protein</fullName>
    </recommendedName>
</protein>
<dbReference type="AlphaFoldDB" id="A0A152A4L6"/>
<sequence>MSNNNETNDTLKAESNSNYRLIYEYKKLSELLIRGLYVIPSFNSMFEWHCVLFIRNRIYRSAIIKFIVIIPDDFPKTIPTVKFTTNIFHPLISTEGDIDLSHQFPDWASEKYMIAHILCYIKSIFHNPDKYNHPPLNFEASTLMKTNPEAYMKRVSEDIKNSITNVYDNTENSSIQFTEQSQWENKEEWENTKKQILKKDAGFINQFSDKIKGLLNI</sequence>
<dbReference type="CDD" id="cd23814">
    <property type="entry name" value="UEV_AKTIP"/>
    <property type="match status" value="1"/>
</dbReference>
<keyword evidence="3" id="KW-1185">Reference proteome</keyword>
<dbReference type="InParanoid" id="A0A152A4L6"/>